<protein>
    <recommendedName>
        <fullName evidence="2 6">Histidine ammonia-lyase</fullName>
        <shortName evidence="6">Histidase</shortName>
        <ecNumber evidence="2 6">4.3.1.3</ecNumber>
    </recommendedName>
</protein>
<reference evidence="10 11" key="1">
    <citation type="submission" date="2017-07" db="EMBL/GenBank/DDBJ databases">
        <title>Draft whole genome sequences of clinical Proprionibacteriaceae strains.</title>
        <authorList>
            <person name="Bernier A.-M."/>
            <person name="Bernard K."/>
            <person name="Domingo M.-C."/>
        </authorList>
    </citation>
    <scope>NUCLEOTIDE SEQUENCE [LARGE SCALE GENOMIC DNA]</scope>
    <source>
        <strain evidence="10 11">NML 030167</strain>
    </source>
</reference>
<dbReference type="GO" id="GO:0005737">
    <property type="term" value="C:cytoplasm"/>
    <property type="evidence" value="ECO:0007669"/>
    <property type="project" value="UniProtKB-SubCell"/>
</dbReference>
<dbReference type="PANTHER" id="PTHR10362">
    <property type="entry name" value="HISTIDINE AMMONIA-LYASE"/>
    <property type="match status" value="1"/>
</dbReference>
<dbReference type="SUPFAM" id="SSF48557">
    <property type="entry name" value="L-aspartase-like"/>
    <property type="match status" value="1"/>
</dbReference>
<name>A0A255GFG4_9ACTN</name>
<keyword evidence="3 6" id="KW-0369">Histidine metabolism</keyword>
<dbReference type="GO" id="GO:0019556">
    <property type="term" value="P:L-histidine catabolic process to glutamate and formamide"/>
    <property type="evidence" value="ECO:0007669"/>
    <property type="project" value="UniProtKB-UniPathway"/>
</dbReference>
<accession>A0A255GFG4</accession>
<comment type="caution">
    <text evidence="10">The sequence shown here is derived from an EMBL/GenBank/DDBJ whole genome shotgun (WGS) entry which is preliminary data.</text>
</comment>
<dbReference type="EC" id="4.3.1.3" evidence="2 6"/>
<evidence type="ECO:0000256" key="6">
    <source>
        <dbReference type="HAMAP-Rule" id="MF_00229"/>
    </source>
</evidence>
<dbReference type="InterPro" id="IPR008948">
    <property type="entry name" value="L-Aspartase-like"/>
</dbReference>
<comment type="pathway">
    <text evidence="1 6 8">Amino-acid degradation; L-histidine degradation into L-glutamate; N-formimidoyl-L-glutamate from L-histidine: step 1/3.</text>
</comment>
<dbReference type="GO" id="GO:0004397">
    <property type="term" value="F:histidine ammonia-lyase activity"/>
    <property type="evidence" value="ECO:0007669"/>
    <property type="project" value="UniProtKB-UniRule"/>
</dbReference>
<proteinExistence type="inferred from homology"/>
<evidence type="ECO:0000313" key="11">
    <source>
        <dbReference type="Proteomes" id="UP000215896"/>
    </source>
</evidence>
<dbReference type="HAMAP" id="MF_00229">
    <property type="entry name" value="His_ammonia_lyase"/>
    <property type="match status" value="1"/>
</dbReference>
<comment type="catalytic activity">
    <reaction evidence="5 6 8">
        <text>L-histidine = trans-urocanate + NH4(+)</text>
        <dbReference type="Rhea" id="RHEA:21232"/>
        <dbReference type="ChEBI" id="CHEBI:17771"/>
        <dbReference type="ChEBI" id="CHEBI:28938"/>
        <dbReference type="ChEBI" id="CHEBI:57595"/>
        <dbReference type="EC" id="4.3.1.3"/>
    </reaction>
</comment>
<evidence type="ECO:0000256" key="9">
    <source>
        <dbReference type="RuleBase" id="RU004480"/>
    </source>
</evidence>
<comment type="PTM">
    <text evidence="6">Contains an active site 4-methylidene-imidazol-5-one (MIO), which is formed autocatalytically by cyclization and dehydration of residues Cys-Ser-Gly.</text>
</comment>
<dbReference type="OrthoDB" id="9806955at2"/>
<evidence type="ECO:0000256" key="2">
    <source>
        <dbReference type="ARBA" id="ARBA00012994"/>
    </source>
</evidence>
<dbReference type="AlphaFoldDB" id="A0A255GFG4"/>
<dbReference type="InterPro" id="IPR022313">
    <property type="entry name" value="Phe/His_NH3-lyase_AS"/>
</dbReference>
<dbReference type="RefSeq" id="WP_094405487.1">
    <property type="nucleotide sequence ID" value="NZ_NMVO01000012.1"/>
</dbReference>
<dbReference type="UniPathway" id="UPA00379">
    <property type="reaction ID" value="UER00549"/>
</dbReference>
<dbReference type="PROSITE" id="PS00488">
    <property type="entry name" value="PAL_HISTIDASE"/>
    <property type="match status" value="1"/>
</dbReference>
<comment type="subcellular location">
    <subcellularLocation>
        <location evidence="6 9">Cytoplasm</location>
    </subcellularLocation>
</comment>
<sequence>MQQTQISPVEIGTGPLTEAEVVAIAREGAEVRLSESARTAIAETRAVIERLADDPIPHYGISTGFGALATRHIPLDQRTQLQRSLIRSHAAGSGPEVETEVVRALMLLRLATLATGRTGVRLETAETLAALLNAGITPVVHEYGSLGCSGDLAPLAHCALALMGEGPVRDRDGNRRPAAEAMAAAGITPVTLAEKEGLALINGTDGMLGMLVLALHDLRRLARTADLAAAMSVEGLLGTDDVFAADLQALRPHPGQATSAANLRALLANSEIRESHRDPAACTRVQDAYSLRCSPQVAGAVRDTIEHASAVAGRELAAAIDNPVVTPDGRVESNGNFHGAPVGYVLDFLAIAVADLASISERRTDRFLDRARNNGLNPFLADDPGVDSGQMIAQYTQAAMVSEAKRLATPASVDSIPSSAMQEDHVSMGWSAARKLRRSIDLLTRVLAVEVLTAARGIDLRAPLRPSPATAAAIGVLREQVAGPGPDVFLAPQLEATVALVRDGSLLTAAETVTGPLL</sequence>
<comment type="similarity">
    <text evidence="6 7">Belongs to the PAL/histidase family.</text>
</comment>
<evidence type="ECO:0000256" key="1">
    <source>
        <dbReference type="ARBA" id="ARBA00005113"/>
    </source>
</evidence>
<dbReference type="CDD" id="cd00332">
    <property type="entry name" value="PAL-HAL"/>
    <property type="match status" value="1"/>
</dbReference>
<evidence type="ECO:0000256" key="3">
    <source>
        <dbReference type="ARBA" id="ARBA00022808"/>
    </source>
</evidence>
<evidence type="ECO:0000256" key="7">
    <source>
        <dbReference type="RuleBase" id="RU003954"/>
    </source>
</evidence>
<dbReference type="EMBL" id="NMVO01000012">
    <property type="protein sequence ID" value="OYO14598.1"/>
    <property type="molecule type" value="Genomic_DNA"/>
</dbReference>
<dbReference type="FunFam" id="1.10.275.10:FF:000005">
    <property type="entry name" value="Histidine ammonia-lyase"/>
    <property type="match status" value="1"/>
</dbReference>
<dbReference type="InterPro" id="IPR005921">
    <property type="entry name" value="HutH"/>
</dbReference>
<keyword evidence="11" id="KW-1185">Reference proteome</keyword>
<feature type="modified residue" description="2,3-didehydroalanine (Ser)" evidence="6">
    <location>
        <position position="149"/>
    </location>
</feature>
<keyword evidence="6" id="KW-0963">Cytoplasm</keyword>
<evidence type="ECO:0000256" key="4">
    <source>
        <dbReference type="ARBA" id="ARBA00023239"/>
    </source>
</evidence>
<evidence type="ECO:0000313" key="10">
    <source>
        <dbReference type="EMBL" id="OYO14598.1"/>
    </source>
</evidence>
<gene>
    <name evidence="6 10" type="primary">hutH</name>
    <name evidence="10" type="ORF">CGZ94_08430</name>
</gene>
<dbReference type="InterPro" id="IPR024083">
    <property type="entry name" value="Fumarase/histidase_N"/>
</dbReference>
<keyword evidence="4 6" id="KW-0456">Lyase</keyword>
<evidence type="ECO:0000256" key="5">
    <source>
        <dbReference type="ARBA" id="ARBA00049269"/>
    </source>
</evidence>
<evidence type="ECO:0000256" key="8">
    <source>
        <dbReference type="RuleBase" id="RU004479"/>
    </source>
</evidence>
<dbReference type="Proteomes" id="UP000215896">
    <property type="component" value="Unassembled WGS sequence"/>
</dbReference>
<dbReference type="Pfam" id="PF00221">
    <property type="entry name" value="Lyase_aromatic"/>
    <property type="match status" value="1"/>
</dbReference>
<organism evidence="10 11">
    <name type="scientific">Enemella evansiae</name>
    <dbReference type="NCBI Taxonomy" id="2016499"/>
    <lineage>
        <taxon>Bacteria</taxon>
        <taxon>Bacillati</taxon>
        <taxon>Actinomycetota</taxon>
        <taxon>Actinomycetes</taxon>
        <taxon>Propionibacteriales</taxon>
        <taxon>Propionibacteriaceae</taxon>
        <taxon>Enemella</taxon>
    </lineage>
</organism>
<feature type="cross-link" description="5-imidazolinone (Ala-Gly)" evidence="6">
    <location>
        <begin position="148"/>
        <end position="150"/>
    </location>
</feature>
<dbReference type="InterPro" id="IPR001106">
    <property type="entry name" value="Aromatic_Lyase"/>
</dbReference>
<dbReference type="NCBIfam" id="NF006871">
    <property type="entry name" value="PRK09367.1"/>
    <property type="match status" value="1"/>
</dbReference>
<dbReference type="Gene3D" id="1.10.275.10">
    <property type="entry name" value="Fumarase/aspartase (N-terminal domain)"/>
    <property type="match status" value="1"/>
</dbReference>
<dbReference type="NCBIfam" id="TIGR01225">
    <property type="entry name" value="hutH"/>
    <property type="match status" value="1"/>
</dbReference>
<dbReference type="Gene3D" id="1.20.200.10">
    <property type="entry name" value="Fumarase/aspartase (Central domain)"/>
    <property type="match status" value="1"/>
</dbReference>
<dbReference type="GO" id="GO:0019557">
    <property type="term" value="P:L-histidine catabolic process to glutamate and formate"/>
    <property type="evidence" value="ECO:0007669"/>
    <property type="project" value="UniProtKB-UniPathway"/>
</dbReference>